<evidence type="ECO:0000256" key="4">
    <source>
        <dbReference type="ARBA" id="ARBA00023157"/>
    </source>
</evidence>
<accession>A0AAJ7SHP4</accession>
<keyword evidence="7" id="KW-1185">Reference proteome</keyword>
<feature type="signal peptide" evidence="5">
    <location>
        <begin position="1"/>
        <end position="18"/>
    </location>
</feature>
<organism evidence="7 8">
    <name type="scientific">Galendromus occidentalis</name>
    <name type="common">western predatory mite</name>
    <dbReference type="NCBI Taxonomy" id="34638"/>
    <lineage>
        <taxon>Eukaryota</taxon>
        <taxon>Metazoa</taxon>
        <taxon>Ecdysozoa</taxon>
        <taxon>Arthropoda</taxon>
        <taxon>Chelicerata</taxon>
        <taxon>Arachnida</taxon>
        <taxon>Acari</taxon>
        <taxon>Parasitiformes</taxon>
        <taxon>Mesostigmata</taxon>
        <taxon>Gamasina</taxon>
        <taxon>Phytoseioidea</taxon>
        <taxon>Phytoseiidae</taxon>
        <taxon>Typhlodrominae</taxon>
        <taxon>Galendromus</taxon>
    </lineage>
</organism>
<evidence type="ECO:0000256" key="3">
    <source>
        <dbReference type="ARBA" id="ARBA00022525"/>
    </source>
</evidence>
<dbReference type="SUPFAM" id="SSF57277">
    <property type="entry name" value="Granulin repeat"/>
    <property type="match status" value="2"/>
</dbReference>
<name>A0AAJ7SHP4_9ACAR</name>
<dbReference type="Proteomes" id="UP000694867">
    <property type="component" value="Unplaced"/>
</dbReference>
<feature type="chain" id="PRO_5042552977" evidence="5">
    <location>
        <begin position="19"/>
        <end position="172"/>
    </location>
</feature>
<gene>
    <name evidence="8" type="primary">LOC114828377</name>
</gene>
<dbReference type="SMART" id="SM00277">
    <property type="entry name" value="GRAN"/>
    <property type="match status" value="2"/>
</dbReference>
<evidence type="ECO:0000256" key="2">
    <source>
        <dbReference type="ARBA" id="ARBA00010093"/>
    </source>
</evidence>
<sequence>MHSLSLVVLVCACSLATATTCPDNSHCDDSQTCCPTGNDHYGCCPYVDATCCADKLHCCPPMFVCHVSSSTCRLGKISLPWAARDKGVHPKSENRHSSRKGAVQCPDSSHCKSGETCCRIPGGKHKCCPFPNATCCPDNGHCCPMGHSCDLHTMTCYLAEAAAAGTVKLRKT</sequence>
<evidence type="ECO:0000313" key="8">
    <source>
        <dbReference type="RefSeq" id="XP_028968098.1"/>
    </source>
</evidence>
<keyword evidence="5" id="KW-0732">Signal</keyword>
<dbReference type="GeneID" id="114828377"/>
<dbReference type="InterPro" id="IPR000118">
    <property type="entry name" value="Granulin"/>
</dbReference>
<evidence type="ECO:0000259" key="6">
    <source>
        <dbReference type="PROSITE" id="PS00799"/>
    </source>
</evidence>
<dbReference type="InterPro" id="IPR039036">
    <property type="entry name" value="Granulin_fam"/>
</dbReference>
<dbReference type="Pfam" id="PF00396">
    <property type="entry name" value="Granulin"/>
    <property type="match status" value="2"/>
</dbReference>
<dbReference type="GO" id="GO:0005576">
    <property type="term" value="C:extracellular region"/>
    <property type="evidence" value="ECO:0007669"/>
    <property type="project" value="UniProtKB-SubCell"/>
</dbReference>
<dbReference type="AlphaFoldDB" id="A0AAJ7SHP4"/>
<keyword evidence="3" id="KW-0964">Secreted</keyword>
<reference evidence="8" key="1">
    <citation type="submission" date="2025-08" db="UniProtKB">
        <authorList>
            <consortium name="RefSeq"/>
        </authorList>
    </citation>
    <scope>IDENTIFICATION</scope>
</reference>
<protein>
    <submittedName>
        <fullName evidence="8">Progranulin-like</fullName>
    </submittedName>
</protein>
<evidence type="ECO:0000313" key="7">
    <source>
        <dbReference type="Proteomes" id="UP000694867"/>
    </source>
</evidence>
<dbReference type="PROSITE" id="PS00799">
    <property type="entry name" value="GRANULINS"/>
    <property type="match status" value="2"/>
</dbReference>
<comment type="similarity">
    <text evidence="2">Belongs to the granulin family.</text>
</comment>
<dbReference type="RefSeq" id="XP_028968098.1">
    <property type="nucleotide sequence ID" value="XM_029112265.1"/>
</dbReference>
<comment type="subcellular location">
    <subcellularLocation>
        <location evidence="1">Secreted</location>
    </subcellularLocation>
</comment>
<feature type="domain" description="Granulins" evidence="6">
    <location>
        <begin position="52"/>
        <end position="65"/>
    </location>
</feature>
<feature type="domain" description="Granulins" evidence="6">
    <location>
        <begin position="136"/>
        <end position="149"/>
    </location>
</feature>
<dbReference type="KEGG" id="goe:114828377"/>
<dbReference type="PANTHER" id="PTHR12274">
    <property type="entry name" value="GRANULIN"/>
    <property type="match status" value="1"/>
</dbReference>
<proteinExistence type="inferred from homology"/>
<keyword evidence="4" id="KW-1015">Disulfide bond</keyword>
<evidence type="ECO:0000256" key="5">
    <source>
        <dbReference type="SAM" id="SignalP"/>
    </source>
</evidence>
<dbReference type="PANTHER" id="PTHR12274:SF3">
    <property type="entry name" value="PROGRANULIN"/>
    <property type="match status" value="1"/>
</dbReference>
<dbReference type="InterPro" id="IPR037277">
    <property type="entry name" value="Granulin_sf"/>
</dbReference>
<dbReference type="Gene3D" id="2.10.25.160">
    <property type="entry name" value="Granulin"/>
    <property type="match status" value="2"/>
</dbReference>
<evidence type="ECO:0000256" key="1">
    <source>
        <dbReference type="ARBA" id="ARBA00004613"/>
    </source>
</evidence>